<dbReference type="PANTHER" id="PTHR43280:SF29">
    <property type="entry name" value="ARAC-FAMILY TRANSCRIPTIONAL REGULATOR"/>
    <property type="match status" value="1"/>
</dbReference>
<dbReference type="AlphaFoldDB" id="A0A2S5KP52"/>
<keyword evidence="2" id="KW-0238">DNA-binding</keyword>
<dbReference type="OrthoDB" id="345413at2"/>
<comment type="caution">
    <text evidence="6">The sequence shown here is derived from an EMBL/GenBank/DDBJ whole genome shotgun (WGS) entry which is preliminary data.</text>
</comment>
<feature type="domain" description="HTH araC/xylS-type" evidence="5">
    <location>
        <begin position="261"/>
        <end position="366"/>
    </location>
</feature>
<keyword evidence="3" id="KW-0804">Transcription</keyword>
<dbReference type="Gene3D" id="1.10.10.60">
    <property type="entry name" value="Homeodomain-like"/>
    <property type="match status" value="1"/>
</dbReference>
<feature type="transmembrane region" description="Helical" evidence="4">
    <location>
        <begin position="91"/>
        <end position="109"/>
    </location>
</feature>
<keyword evidence="4" id="KW-0472">Membrane</keyword>
<feature type="transmembrane region" description="Helical" evidence="4">
    <location>
        <begin position="115"/>
        <end position="132"/>
    </location>
</feature>
<evidence type="ECO:0000256" key="2">
    <source>
        <dbReference type="ARBA" id="ARBA00023125"/>
    </source>
</evidence>
<name>A0A2S5KP52_9PROT</name>
<dbReference type="SUPFAM" id="SSF46689">
    <property type="entry name" value="Homeodomain-like"/>
    <property type="match status" value="1"/>
</dbReference>
<dbReference type="GO" id="GO:0003700">
    <property type="term" value="F:DNA-binding transcription factor activity"/>
    <property type="evidence" value="ECO:0007669"/>
    <property type="project" value="InterPro"/>
</dbReference>
<feature type="transmembrane region" description="Helical" evidence="4">
    <location>
        <begin position="35"/>
        <end position="54"/>
    </location>
</feature>
<evidence type="ECO:0000256" key="1">
    <source>
        <dbReference type="ARBA" id="ARBA00023015"/>
    </source>
</evidence>
<gene>
    <name evidence="6" type="ORF">C4K68_14560</name>
</gene>
<keyword evidence="4" id="KW-0812">Transmembrane</keyword>
<dbReference type="PANTHER" id="PTHR43280">
    <property type="entry name" value="ARAC-FAMILY TRANSCRIPTIONAL REGULATOR"/>
    <property type="match status" value="1"/>
</dbReference>
<keyword evidence="1" id="KW-0805">Transcription regulation</keyword>
<dbReference type="GO" id="GO:0043565">
    <property type="term" value="F:sequence-specific DNA binding"/>
    <property type="evidence" value="ECO:0007669"/>
    <property type="project" value="InterPro"/>
</dbReference>
<dbReference type="InterPro" id="IPR018060">
    <property type="entry name" value="HTH_AraC"/>
</dbReference>
<evidence type="ECO:0000256" key="3">
    <source>
        <dbReference type="ARBA" id="ARBA00023163"/>
    </source>
</evidence>
<feature type="transmembrane region" description="Helical" evidence="4">
    <location>
        <begin position="153"/>
        <end position="174"/>
    </location>
</feature>
<protein>
    <recommendedName>
        <fullName evidence="5">HTH araC/xylS-type domain-containing protein</fullName>
    </recommendedName>
</protein>
<reference evidence="6 7" key="1">
    <citation type="submission" date="2018-02" db="EMBL/GenBank/DDBJ databases">
        <title>novel marine gammaproteobacteria from coastal saline agro ecosystem.</title>
        <authorList>
            <person name="Krishnan R."/>
            <person name="Ramesh Kumar N."/>
        </authorList>
    </citation>
    <scope>NUCLEOTIDE SEQUENCE [LARGE SCALE GENOMIC DNA]</scope>
    <source>
        <strain evidence="6 7">228</strain>
    </source>
</reference>
<feature type="transmembrane region" description="Helical" evidence="4">
    <location>
        <begin position="60"/>
        <end position="79"/>
    </location>
</feature>
<dbReference type="Proteomes" id="UP000238196">
    <property type="component" value="Unassembled WGS sequence"/>
</dbReference>
<dbReference type="SMART" id="SM00342">
    <property type="entry name" value="HTH_ARAC"/>
    <property type="match status" value="1"/>
</dbReference>
<dbReference type="PROSITE" id="PS01124">
    <property type="entry name" value="HTH_ARAC_FAMILY_2"/>
    <property type="match status" value="1"/>
</dbReference>
<organism evidence="6 7">
    <name type="scientific">Proteobacteria bacterium 228</name>
    <dbReference type="NCBI Taxonomy" id="2083153"/>
    <lineage>
        <taxon>Bacteria</taxon>
        <taxon>Pseudomonadati</taxon>
        <taxon>Pseudomonadota</taxon>
    </lineage>
</organism>
<keyword evidence="4" id="KW-1133">Transmembrane helix</keyword>
<feature type="transmembrane region" description="Helical" evidence="4">
    <location>
        <begin position="180"/>
        <end position="201"/>
    </location>
</feature>
<evidence type="ECO:0000313" key="7">
    <source>
        <dbReference type="Proteomes" id="UP000238196"/>
    </source>
</evidence>
<evidence type="ECO:0000256" key="4">
    <source>
        <dbReference type="SAM" id="Phobius"/>
    </source>
</evidence>
<dbReference type="Pfam" id="PF12833">
    <property type="entry name" value="HTH_18"/>
    <property type="match status" value="1"/>
</dbReference>
<feature type="transmembrane region" description="Helical" evidence="4">
    <location>
        <begin position="6"/>
        <end position="23"/>
    </location>
</feature>
<evidence type="ECO:0000259" key="5">
    <source>
        <dbReference type="PROSITE" id="PS01124"/>
    </source>
</evidence>
<evidence type="ECO:0000313" key="6">
    <source>
        <dbReference type="EMBL" id="PPC76591.1"/>
    </source>
</evidence>
<sequence length="373" mass="40945">MLSVPLPLISIVLLLTVLLRFWHLRQGDELARARLGFVGGCLIMLLGVAMRWTLPHSEPLMAVRALLATLQPGWVLYCLAPLFSARAPRHALVLMACSAAVYLLTRLGWYGLLDSYNVSLSLAVGLYLWRWLPGRRPQRSDWQRASRYRLLMLASLMLLSDALISGVISLDLLFSAGRHVATILLVTQLLLIGILVTALVASSRPAQPVVADTVAPASHAEPAAVTQTSADTRSVLPAPEQHSAPAPVQRIAVAAASDEDRQIMAQLQQLLSDQPLYLDPNLTLQQVARKAGIPGRQISAAVNRLTDGNFSQWINAYRIDAICQQLRHSELPITELMLAGGFQTKSNFNREFRRITGMSPSEYRQQAGVPPTC</sequence>
<dbReference type="InterPro" id="IPR009057">
    <property type="entry name" value="Homeodomain-like_sf"/>
</dbReference>
<dbReference type="EMBL" id="PRLP01000047">
    <property type="protein sequence ID" value="PPC76591.1"/>
    <property type="molecule type" value="Genomic_DNA"/>
</dbReference>
<accession>A0A2S5KP52</accession>
<proteinExistence type="predicted"/>